<reference evidence="1 2" key="1">
    <citation type="journal article" date="2021" name="Nat. Plants">
        <title>The Taxus genome provides insights into paclitaxel biosynthesis.</title>
        <authorList>
            <person name="Xiong X."/>
            <person name="Gou J."/>
            <person name="Liao Q."/>
            <person name="Li Y."/>
            <person name="Zhou Q."/>
            <person name="Bi G."/>
            <person name="Li C."/>
            <person name="Du R."/>
            <person name="Wang X."/>
            <person name="Sun T."/>
            <person name="Guo L."/>
            <person name="Liang H."/>
            <person name="Lu P."/>
            <person name="Wu Y."/>
            <person name="Zhang Z."/>
            <person name="Ro D.K."/>
            <person name="Shang Y."/>
            <person name="Huang S."/>
            <person name="Yan J."/>
        </authorList>
    </citation>
    <scope>NUCLEOTIDE SEQUENCE [LARGE SCALE GENOMIC DNA]</scope>
    <source>
        <strain evidence="1">Ta-2019</strain>
    </source>
</reference>
<accession>A0AA38GQN9</accession>
<evidence type="ECO:0000313" key="1">
    <source>
        <dbReference type="EMBL" id="KAH9326804.1"/>
    </source>
</evidence>
<dbReference type="EMBL" id="JAHRHJ020000002">
    <property type="protein sequence ID" value="KAH9326804.1"/>
    <property type="molecule type" value="Genomic_DNA"/>
</dbReference>
<dbReference type="Proteomes" id="UP000824469">
    <property type="component" value="Unassembled WGS sequence"/>
</dbReference>
<organism evidence="1 2">
    <name type="scientific">Taxus chinensis</name>
    <name type="common">Chinese yew</name>
    <name type="synonym">Taxus wallichiana var. chinensis</name>
    <dbReference type="NCBI Taxonomy" id="29808"/>
    <lineage>
        <taxon>Eukaryota</taxon>
        <taxon>Viridiplantae</taxon>
        <taxon>Streptophyta</taxon>
        <taxon>Embryophyta</taxon>
        <taxon>Tracheophyta</taxon>
        <taxon>Spermatophyta</taxon>
        <taxon>Pinopsida</taxon>
        <taxon>Pinidae</taxon>
        <taxon>Conifers II</taxon>
        <taxon>Cupressales</taxon>
        <taxon>Taxaceae</taxon>
        <taxon>Taxus</taxon>
    </lineage>
</organism>
<gene>
    <name evidence="1" type="ORF">KI387_006982</name>
</gene>
<evidence type="ECO:0000313" key="2">
    <source>
        <dbReference type="Proteomes" id="UP000824469"/>
    </source>
</evidence>
<feature type="non-terminal residue" evidence="1">
    <location>
        <position position="60"/>
    </location>
</feature>
<keyword evidence="2" id="KW-1185">Reference proteome</keyword>
<name>A0AA38GQN9_TAXCH</name>
<comment type="caution">
    <text evidence="1">The sequence shown here is derived from an EMBL/GenBank/DDBJ whole genome shotgun (WGS) entry which is preliminary data.</text>
</comment>
<sequence>MFDNHEQFLKRNKEYEDISSSEVPPLNLGVEDEPKLVGFGKCCSDAEKESFMMLLEKYID</sequence>
<dbReference type="AlphaFoldDB" id="A0AA38GQN9"/>
<protein>
    <submittedName>
        <fullName evidence="1">Uncharacterized protein</fullName>
    </submittedName>
</protein>
<feature type="non-terminal residue" evidence="1">
    <location>
        <position position="1"/>
    </location>
</feature>
<proteinExistence type="predicted"/>